<keyword evidence="5" id="KW-0498">Mitosis</keyword>
<organism evidence="10 11">
    <name type="scientific">Hermanssonia centrifuga</name>
    <dbReference type="NCBI Taxonomy" id="98765"/>
    <lineage>
        <taxon>Eukaryota</taxon>
        <taxon>Fungi</taxon>
        <taxon>Dikarya</taxon>
        <taxon>Basidiomycota</taxon>
        <taxon>Agaricomycotina</taxon>
        <taxon>Agaricomycetes</taxon>
        <taxon>Polyporales</taxon>
        <taxon>Meruliaceae</taxon>
        <taxon>Hermanssonia</taxon>
    </lineage>
</organism>
<evidence type="ECO:0000256" key="3">
    <source>
        <dbReference type="ARBA" id="ARBA00022618"/>
    </source>
</evidence>
<evidence type="ECO:0000256" key="5">
    <source>
        <dbReference type="ARBA" id="ARBA00022776"/>
    </source>
</evidence>
<dbReference type="Proteomes" id="UP000186601">
    <property type="component" value="Unassembled WGS sequence"/>
</dbReference>
<evidence type="ECO:0000256" key="7">
    <source>
        <dbReference type="PROSITE-ProRule" id="PRU00221"/>
    </source>
</evidence>
<dbReference type="AlphaFoldDB" id="A0A2R6RVW1"/>
<evidence type="ECO:0000313" key="10">
    <source>
        <dbReference type="EMBL" id="PSS34166.1"/>
    </source>
</evidence>
<evidence type="ECO:0000256" key="1">
    <source>
        <dbReference type="ARBA" id="ARBA00006445"/>
    </source>
</evidence>
<dbReference type="InterPro" id="IPR056150">
    <property type="entry name" value="WD40_CDC20-Fz"/>
</dbReference>
<dbReference type="SUPFAM" id="SSF50978">
    <property type="entry name" value="WD40 repeat-like"/>
    <property type="match status" value="1"/>
</dbReference>
<sequence>MSYAPKTPARHQRSRSEAKTPLTPSLITGLNSFSLATPAKSRGDTTNPFISSSKHMSSSRPVGRPVSSGRPKSCSRPSSPAKRPSSGGINVTHTLQRQASAGVIRKGGIESRMDVVTRDYVPPPKPEVRRSKSQPSRDTRDRFITTRDTTEDLTAKLDFLTLNPQGASPGHTARLAAATGVSLNSRVLSYHEPPPSASSDLLSEQRELVRPLYARPGSLPTSTSSSSNKSRKISSQPERVLDAPGILDDFYLNLLSWSSLNVLAVALEGSTYMWKAESGDVVHLGDAPEGSYVSSVDFSNDGQFLGVGIGSGEVELWDLETQTKLRTMTGHSTQVACLSWNKHILSSGCGDGSIWHHDVRLARHKVGELTGHQGEVCGLKWREDGELLASGGNDNVVNVWDGRIGDVAPGTRGTARWTKRNHTAAVKAIAWCPWQPSLLASGGGTNDATVHIWNTTTGARLHSLVTPSQITSLQWSPHKKEFLTTHGYPTNAVMIHAYPSLERVAEIRDAHDSRVLWSAIGPGGDVVVTGAGDENLKFWRVWDVPKERKSKAKEFKEGGRGSTKSGILAIR</sequence>
<feature type="region of interest" description="Disordered" evidence="8">
    <location>
        <begin position="1"/>
        <end position="147"/>
    </location>
</feature>
<dbReference type="GO" id="GO:0051301">
    <property type="term" value="P:cell division"/>
    <property type="evidence" value="ECO:0007669"/>
    <property type="project" value="UniProtKB-KW"/>
</dbReference>
<dbReference type="EMBL" id="MLYV02000146">
    <property type="protein sequence ID" value="PSS34166.1"/>
    <property type="molecule type" value="Genomic_DNA"/>
</dbReference>
<dbReference type="InterPro" id="IPR001680">
    <property type="entry name" value="WD40_rpt"/>
</dbReference>
<keyword evidence="6" id="KW-0131">Cell cycle</keyword>
<feature type="compositionally biased region" description="Polar residues" evidence="8">
    <location>
        <begin position="22"/>
        <end position="35"/>
    </location>
</feature>
<dbReference type="GO" id="GO:0005680">
    <property type="term" value="C:anaphase-promoting complex"/>
    <property type="evidence" value="ECO:0007669"/>
    <property type="project" value="TreeGrafter"/>
</dbReference>
<evidence type="ECO:0000256" key="8">
    <source>
        <dbReference type="SAM" id="MobiDB-lite"/>
    </source>
</evidence>
<name>A0A2R6RVW1_9APHY</name>
<dbReference type="OrthoDB" id="10263272at2759"/>
<comment type="similarity">
    <text evidence="1">Belongs to the WD repeat CDC20/Fizzy family.</text>
</comment>
<keyword evidence="11" id="KW-1185">Reference proteome</keyword>
<keyword evidence="4" id="KW-0677">Repeat</keyword>
<evidence type="ECO:0000259" key="9">
    <source>
        <dbReference type="Pfam" id="PF24807"/>
    </source>
</evidence>
<accession>A0A2R6RVW1</accession>
<dbReference type="InterPro" id="IPR036322">
    <property type="entry name" value="WD40_repeat_dom_sf"/>
</dbReference>
<evidence type="ECO:0000256" key="6">
    <source>
        <dbReference type="ARBA" id="ARBA00023306"/>
    </source>
</evidence>
<gene>
    <name evidence="10" type="ORF">PHLCEN_2v1783</name>
</gene>
<feature type="compositionally biased region" description="Polar residues" evidence="8">
    <location>
        <begin position="89"/>
        <end position="99"/>
    </location>
</feature>
<dbReference type="InterPro" id="IPR033010">
    <property type="entry name" value="Cdc20/Fizzy"/>
</dbReference>
<feature type="compositionally biased region" description="Basic and acidic residues" evidence="8">
    <location>
        <begin position="126"/>
        <end position="147"/>
    </location>
</feature>
<protein>
    <recommendedName>
        <fullName evidence="9">CDC20/Fizzy WD40 domain-containing protein</fullName>
    </recommendedName>
</protein>
<dbReference type="InterPro" id="IPR015943">
    <property type="entry name" value="WD40/YVTN_repeat-like_dom_sf"/>
</dbReference>
<feature type="repeat" description="WD" evidence="7">
    <location>
        <begin position="293"/>
        <end position="327"/>
    </location>
</feature>
<proteinExistence type="inferred from homology"/>
<dbReference type="PROSITE" id="PS50082">
    <property type="entry name" value="WD_REPEATS_2"/>
    <property type="match status" value="3"/>
</dbReference>
<dbReference type="Gene3D" id="2.130.10.10">
    <property type="entry name" value="YVTN repeat-like/Quinoprotein amine dehydrogenase"/>
    <property type="match status" value="1"/>
</dbReference>
<evidence type="ECO:0000313" key="11">
    <source>
        <dbReference type="Proteomes" id="UP000186601"/>
    </source>
</evidence>
<dbReference type="Pfam" id="PF24807">
    <property type="entry name" value="WD40_CDC20-Fz"/>
    <property type="match status" value="1"/>
</dbReference>
<keyword evidence="2 7" id="KW-0853">WD repeat</keyword>
<evidence type="ECO:0000256" key="2">
    <source>
        <dbReference type="ARBA" id="ARBA00022574"/>
    </source>
</evidence>
<dbReference type="GO" id="GO:0031145">
    <property type="term" value="P:anaphase-promoting complex-dependent catabolic process"/>
    <property type="evidence" value="ECO:0007669"/>
    <property type="project" value="TreeGrafter"/>
</dbReference>
<dbReference type="PANTHER" id="PTHR19918">
    <property type="entry name" value="CELL DIVISION CYCLE 20 CDC20 FIZZY -RELATED"/>
    <property type="match status" value="1"/>
</dbReference>
<dbReference type="PANTHER" id="PTHR19918:SF8">
    <property type="entry name" value="FI02843P"/>
    <property type="match status" value="1"/>
</dbReference>
<feature type="compositionally biased region" description="Low complexity" evidence="8">
    <location>
        <begin position="58"/>
        <end position="88"/>
    </location>
</feature>
<dbReference type="GO" id="GO:1905786">
    <property type="term" value="P:positive regulation of anaphase-promoting complex-dependent catabolic process"/>
    <property type="evidence" value="ECO:0007669"/>
    <property type="project" value="TreeGrafter"/>
</dbReference>
<feature type="repeat" description="WD" evidence="7">
    <location>
        <begin position="508"/>
        <end position="541"/>
    </location>
</feature>
<feature type="compositionally biased region" description="Polar residues" evidence="8">
    <location>
        <begin position="44"/>
        <end position="56"/>
    </location>
</feature>
<reference evidence="10 11" key="1">
    <citation type="submission" date="2018-02" db="EMBL/GenBank/DDBJ databases">
        <title>Genome sequence of the basidiomycete white-rot fungus Phlebia centrifuga.</title>
        <authorList>
            <person name="Granchi Z."/>
            <person name="Peng M."/>
            <person name="de Vries R.P."/>
            <person name="Hilden K."/>
            <person name="Makela M.R."/>
            <person name="Grigoriev I."/>
            <person name="Riley R."/>
        </authorList>
    </citation>
    <scope>NUCLEOTIDE SEQUENCE [LARGE SCALE GENOMIC DNA]</scope>
    <source>
        <strain evidence="10 11">FBCC195</strain>
    </source>
</reference>
<feature type="region of interest" description="Disordered" evidence="8">
    <location>
        <begin position="552"/>
        <end position="571"/>
    </location>
</feature>
<evidence type="ECO:0000256" key="4">
    <source>
        <dbReference type="ARBA" id="ARBA00022737"/>
    </source>
</evidence>
<feature type="repeat" description="WD" evidence="7">
    <location>
        <begin position="369"/>
        <end position="401"/>
    </location>
</feature>
<feature type="region of interest" description="Disordered" evidence="8">
    <location>
        <begin position="212"/>
        <end position="238"/>
    </location>
</feature>
<dbReference type="SMART" id="SM00320">
    <property type="entry name" value="WD40"/>
    <property type="match status" value="5"/>
</dbReference>
<comment type="caution">
    <text evidence="10">The sequence shown here is derived from an EMBL/GenBank/DDBJ whole genome shotgun (WGS) entry which is preliminary data.</text>
</comment>
<dbReference type="GO" id="GO:1990757">
    <property type="term" value="F:ubiquitin ligase activator activity"/>
    <property type="evidence" value="ECO:0007669"/>
    <property type="project" value="TreeGrafter"/>
</dbReference>
<feature type="compositionally biased region" description="Low complexity" evidence="8">
    <location>
        <begin position="218"/>
        <end position="228"/>
    </location>
</feature>
<feature type="domain" description="CDC20/Fizzy WD40" evidence="9">
    <location>
        <begin position="241"/>
        <end position="539"/>
    </location>
</feature>
<keyword evidence="3" id="KW-0132">Cell division</keyword>
<dbReference type="PROSITE" id="PS50294">
    <property type="entry name" value="WD_REPEATS_REGION"/>
    <property type="match status" value="1"/>
</dbReference>
<dbReference type="STRING" id="98765.A0A2R6RVW1"/>
<dbReference type="GO" id="GO:0010997">
    <property type="term" value="F:anaphase-promoting complex binding"/>
    <property type="evidence" value="ECO:0007669"/>
    <property type="project" value="InterPro"/>
</dbReference>
<feature type="compositionally biased region" description="Basic and acidic residues" evidence="8">
    <location>
        <begin position="107"/>
        <end position="117"/>
    </location>
</feature>